<feature type="compositionally biased region" description="Basic and acidic residues" evidence="8">
    <location>
        <begin position="844"/>
        <end position="854"/>
    </location>
</feature>
<evidence type="ECO:0000256" key="7">
    <source>
        <dbReference type="PROSITE-ProRule" id="PRU10141"/>
    </source>
</evidence>
<proteinExistence type="predicted"/>
<dbReference type="Pfam" id="PF00069">
    <property type="entry name" value="Pkinase"/>
    <property type="match status" value="1"/>
</dbReference>
<dbReference type="InterPro" id="IPR000719">
    <property type="entry name" value="Prot_kinase_dom"/>
</dbReference>
<dbReference type="GO" id="GO:0005524">
    <property type="term" value="F:ATP binding"/>
    <property type="evidence" value="ECO:0007669"/>
    <property type="project" value="UniProtKB-UniRule"/>
</dbReference>
<feature type="compositionally biased region" description="Basic and acidic residues" evidence="8">
    <location>
        <begin position="1130"/>
        <end position="1142"/>
    </location>
</feature>
<feature type="region of interest" description="Disordered" evidence="8">
    <location>
        <begin position="870"/>
        <end position="922"/>
    </location>
</feature>
<evidence type="ECO:0000313" key="10">
    <source>
        <dbReference type="EMBL" id="GMR60833.1"/>
    </source>
</evidence>
<dbReference type="GO" id="GO:0035556">
    <property type="term" value="P:intracellular signal transduction"/>
    <property type="evidence" value="ECO:0007669"/>
    <property type="project" value="TreeGrafter"/>
</dbReference>
<feature type="compositionally biased region" description="Basic and acidic residues" evidence="8">
    <location>
        <begin position="695"/>
        <end position="728"/>
    </location>
</feature>
<dbReference type="InterPro" id="IPR008271">
    <property type="entry name" value="Ser/Thr_kinase_AS"/>
</dbReference>
<dbReference type="GO" id="GO:0004674">
    <property type="term" value="F:protein serine/threonine kinase activity"/>
    <property type="evidence" value="ECO:0007669"/>
    <property type="project" value="UniProtKB-KW"/>
</dbReference>
<dbReference type="AlphaFoldDB" id="A0AAN5DCV6"/>
<dbReference type="PROSITE" id="PS50011">
    <property type="entry name" value="PROTEIN_KINASE_DOM"/>
    <property type="match status" value="1"/>
</dbReference>
<evidence type="ECO:0000256" key="4">
    <source>
        <dbReference type="ARBA" id="ARBA00022741"/>
    </source>
</evidence>
<dbReference type="Proteomes" id="UP001328107">
    <property type="component" value="Unassembled WGS sequence"/>
</dbReference>
<feature type="compositionally biased region" description="Low complexity" evidence="8">
    <location>
        <begin position="659"/>
        <end position="678"/>
    </location>
</feature>
<comment type="caution">
    <text evidence="10">The sequence shown here is derived from an EMBL/GenBank/DDBJ whole genome shotgun (WGS) entry which is preliminary data.</text>
</comment>
<feature type="region of interest" description="Disordered" evidence="8">
    <location>
        <begin position="385"/>
        <end position="744"/>
    </location>
</feature>
<feature type="domain" description="Protein kinase" evidence="9">
    <location>
        <begin position="50"/>
        <end position="305"/>
    </location>
</feature>
<dbReference type="SUPFAM" id="SSF56112">
    <property type="entry name" value="Protein kinase-like (PK-like)"/>
    <property type="match status" value="1"/>
</dbReference>
<feature type="compositionally biased region" description="Basic and acidic residues" evidence="8">
    <location>
        <begin position="395"/>
        <end position="416"/>
    </location>
</feature>
<feature type="region of interest" description="Disordered" evidence="8">
    <location>
        <begin position="994"/>
        <end position="1029"/>
    </location>
</feature>
<evidence type="ECO:0000313" key="11">
    <source>
        <dbReference type="Proteomes" id="UP001328107"/>
    </source>
</evidence>
<evidence type="ECO:0000259" key="9">
    <source>
        <dbReference type="PROSITE" id="PS50011"/>
    </source>
</evidence>
<name>A0AAN5DCV6_9BILA</name>
<evidence type="ECO:0000256" key="1">
    <source>
        <dbReference type="ARBA" id="ARBA00001946"/>
    </source>
</evidence>
<keyword evidence="5" id="KW-0418">Kinase</keyword>
<feature type="compositionally biased region" description="Polar residues" evidence="8">
    <location>
        <begin position="1070"/>
        <end position="1079"/>
    </location>
</feature>
<comment type="cofactor">
    <cofactor evidence="1">
        <name>Mg(2+)</name>
        <dbReference type="ChEBI" id="CHEBI:18420"/>
    </cofactor>
</comment>
<feature type="compositionally biased region" description="Basic and acidic residues" evidence="8">
    <location>
        <begin position="597"/>
        <end position="609"/>
    </location>
</feature>
<feature type="region of interest" description="Disordered" evidence="8">
    <location>
        <begin position="954"/>
        <end position="974"/>
    </location>
</feature>
<keyword evidence="11" id="KW-1185">Reference proteome</keyword>
<dbReference type="PROSITE" id="PS00107">
    <property type="entry name" value="PROTEIN_KINASE_ATP"/>
    <property type="match status" value="1"/>
</dbReference>
<keyword evidence="4 7" id="KW-0547">Nucleotide-binding</keyword>
<feature type="compositionally biased region" description="Basic and acidic residues" evidence="8">
    <location>
        <begin position="1042"/>
        <end position="1069"/>
    </location>
</feature>
<feature type="compositionally biased region" description="Low complexity" evidence="8">
    <location>
        <begin position="806"/>
        <end position="826"/>
    </location>
</feature>
<evidence type="ECO:0000256" key="3">
    <source>
        <dbReference type="ARBA" id="ARBA00022679"/>
    </source>
</evidence>
<keyword evidence="6 7" id="KW-0067">ATP-binding</keyword>
<evidence type="ECO:0000256" key="8">
    <source>
        <dbReference type="SAM" id="MobiDB-lite"/>
    </source>
</evidence>
<feature type="region of interest" description="Disordered" evidence="8">
    <location>
        <begin position="766"/>
        <end position="854"/>
    </location>
</feature>
<dbReference type="InterPro" id="IPR017441">
    <property type="entry name" value="Protein_kinase_ATP_BS"/>
</dbReference>
<dbReference type="GO" id="GO:0005634">
    <property type="term" value="C:nucleus"/>
    <property type="evidence" value="ECO:0007669"/>
    <property type="project" value="TreeGrafter"/>
</dbReference>
<organism evidence="10 11">
    <name type="scientific">Pristionchus mayeri</name>
    <dbReference type="NCBI Taxonomy" id="1317129"/>
    <lineage>
        <taxon>Eukaryota</taxon>
        <taxon>Metazoa</taxon>
        <taxon>Ecdysozoa</taxon>
        <taxon>Nematoda</taxon>
        <taxon>Chromadorea</taxon>
        <taxon>Rhabditida</taxon>
        <taxon>Rhabditina</taxon>
        <taxon>Diplogasteromorpha</taxon>
        <taxon>Diplogasteroidea</taxon>
        <taxon>Neodiplogasteridae</taxon>
        <taxon>Pristionchus</taxon>
    </lineage>
</organism>
<sequence>MVFIGAAEPSLIASAIRVPESYPADNDLPPFNPKEVVRIRSNAKFDDFYETYGEPLGEGKFGKVYQCRERSTGLELAAKFIKIRKDADRDTVEREVSIMTQMRHPRIAQIYDAFYSGTNDVILLMEIVRGGELFNRVAEDSYILTEKAVVMIVCQLCEAIDYIHNQNIIHLDIKPENIMCVSETGNRIKLIDFGLAQYYDGSKDLYYMAGTPEFAAPEVIKYEPLDFRTDMWSVGVITYILLSGYSPFLGDNVAETYVNVERGEWEFTEEFDVVSDGAKDFITNLLSYDKNNRMYPRECLKHPWIAETRASASIDTLLAQPSIDDGTQLSNKQLKRYVVRRRFRKLAFAVMCYVDFRKILNDLRRRNCVKGEEFFAAAKVPDAPEEDMGSLLAKRPKEEEKTPLSDPSTSEKKEIASDEGAEEKIVKKKKKSSTTTSSGAERPKTKKAKKEESPEESTALSPSEEENKDKPLQKKRVKKDATAMATSSQEKPAKIVRKSSSDELKPKRRVSKSPSPSKVGVIPEETKPKKKSAKPASSDSGVVADSKRRQSSMDQESVVSRKSEMTLSPPESIAEKKVKKTKKSSSAAVTVENGTAKNKESEKSEEKKQKASGSVVATRLAQISRTESSPLKMPVIHIQPPTPATNTTSEKKKIERSASPLTIKIPSPSSSSLGSPLSNAPTSGISSPSTENLQVEEKRKVEEEKPKRRVWKQEKYTANEASESRRSTEVIAVPKNQLPPSVETERAAAVKKRALASPLAERIARMENMAKERQKEQEEKRGRLKIERESSSSSSMKKESSPAPPSKISIVAEKAATTTKTTTVTTRNKMEEKEAGSTVTTSKNKIEVRDKTEKETNAVKVNQTEVKEEKSQCEETPKKTVKKTVVKKTSTMTTTEKEKKIKGRSDSIESSMSTLAKSDRSEVEVANKLVANGSTVCDGEVKLGVETKRKLRMEKGEDGKARMEATEKDVSSVQVKDKETKEKVKKTTVTTIVADERSESSESTPVKKKTKPKAPKEVKEPTPPIIEYPAGLVDDIQRLKDARARAKKKEEDIQHRHVRFADESSREPQPESQVKMSRSTKIEHSTSEEERRGEERAKTRRKSSFFEITEEERDKLENGKEDFSFANLRQRLEKQLSKKGSDDSDEEPPIEQKKEVIVCPSTNSLLKKWKNIEQSNC</sequence>
<evidence type="ECO:0000256" key="6">
    <source>
        <dbReference type="ARBA" id="ARBA00022840"/>
    </source>
</evidence>
<dbReference type="FunFam" id="1.10.510.10:FF:000571">
    <property type="entry name" value="Maternal embryonic leucine zipper kinase"/>
    <property type="match status" value="1"/>
</dbReference>
<feature type="binding site" evidence="7">
    <location>
        <position position="79"/>
    </location>
    <ligand>
        <name>ATP</name>
        <dbReference type="ChEBI" id="CHEBI:30616"/>
    </ligand>
</feature>
<dbReference type="GO" id="GO:0043065">
    <property type="term" value="P:positive regulation of apoptotic process"/>
    <property type="evidence" value="ECO:0007669"/>
    <property type="project" value="TreeGrafter"/>
</dbReference>
<evidence type="ECO:0000256" key="2">
    <source>
        <dbReference type="ARBA" id="ARBA00022527"/>
    </source>
</evidence>
<dbReference type="Gene3D" id="3.30.200.20">
    <property type="entry name" value="Phosphorylase Kinase, domain 1"/>
    <property type="match status" value="1"/>
</dbReference>
<feature type="compositionally biased region" description="Basic and acidic residues" evidence="8">
    <location>
        <begin position="766"/>
        <end position="800"/>
    </location>
</feature>
<feature type="compositionally biased region" description="Basic and acidic residues" evidence="8">
    <location>
        <begin position="1112"/>
        <end position="1123"/>
    </location>
</feature>
<dbReference type="PANTHER" id="PTHR24342:SF20">
    <property type="entry name" value="MYOSIN LIGHT CHAIN KINASE, SMOOTH MUSCLE"/>
    <property type="match status" value="1"/>
</dbReference>
<dbReference type="PROSITE" id="PS00108">
    <property type="entry name" value="PROTEIN_KINASE_ST"/>
    <property type="match status" value="1"/>
</dbReference>
<keyword evidence="2" id="KW-0723">Serine/threonine-protein kinase</keyword>
<gene>
    <name evidence="10" type="ORF">PMAYCL1PPCAC_31028</name>
</gene>
<accession>A0AAN5DCV6</accession>
<feature type="compositionally biased region" description="Basic and acidic residues" evidence="8">
    <location>
        <begin position="895"/>
        <end position="907"/>
    </location>
</feature>
<dbReference type="FunFam" id="3.30.200.20:FF:000918">
    <property type="entry name" value="Myosin Light Chain Kinase related"/>
    <property type="match status" value="1"/>
</dbReference>
<feature type="compositionally biased region" description="Basic and acidic residues" evidence="8">
    <location>
        <begin position="1080"/>
        <end position="1097"/>
    </location>
</feature>
<dbReference type="PANTHER" id="PTHR24342">
    <property type="entry name" value="SERINE/THREONINE-PROTEIN KINASE 17"/>
    <property type="match status" value="1"/>
</dbReference>
<dbReference type="Gene3D" id="1.10.510.10">
    <property type="entry name" value="Transferase(Phosphotransferase) domain 1"/>
    <property type="match status" value="1"/>
</dbReference>
<dbReference type="InterPro" id="IPR011009">
    <property type="entry name" value="Kinase-like_dom_sf"/>
</dbReference>
<evidence type="ECO:0000256" key="5">
    <source>
        <dbReference type="ARBA" id="ARBA00022777"/>
    </source>
</evidence>
<feature type="compositionally biased region" description="Polar residues" evidence="8">
    <location>
        <begin position="679"/>
        <end position="693"/>
    </location>
</feature>
<feature type="region of interest" description="Disordered" evidence="8">
    <location>
        <begin position="1042"/>
        <end position="1155"/>
    </location>
</feature>
<reference evidence="11" key="1">
    <citation type="submission" date="2022-10" db="EMBL/GenBank/DDBJ databases">
        <title>Genome assembly of Pristionchus species.</title>
        <authorList>
            <person name="Yoshida K."/>
            <person name="Sommer R.J."/>
        </authorList>
    </citation>
    <scope>NUCLEOTIDE SEQUENCE [LARGE SCALE GENOMIC DNA]</scope>
    <source>
        <strain evidence="11">RS5460</strain>
    </source>
</reference>
<keyword evidence="3" id="KW-0808">Transferase</keyword>
<dbReference type="EMBL" id="BTRK01000006">
    <property type="protein sequence ID" value="GMR60833.1"/>
    <property type="molecule type" value="Genomic_DNA"/>
</dbReference>
<protein>
    <recommendedName>
        <fullName evidence="9">Protein kinase domain-containing protein</fullName>
    </recommendedName>
</protein>
<dbReference type="SMART" id="SM00220">
    <property type="entry name" value="S_TKc"/>
    <property type="match status" value="1"/>
</dbReference>